<keyword evidence="9" id="KW-0812">Transmembrane</keyword>
<dbReference type="GO" id="GO:0020037">
    <property type="term" value="F:heme binding"/>
    <property type="evidence" value="ECO:0007669"/>
    <property type="project" value="InterPro"/>
</dbReference>
<keyword evidence="9" id="KW-0472">Membrane</keyword>
<dbReference type="CDD" id="cd11062">
    <property type="entry name" value="CYP58-like"/>
    <property type="match status" value="1"/>
</dbReference>
<keyword evidence="7 8" id="KW-0349">Heme</keyword>
<dbReference type="Proteomes" id="UP000572817">
    <property type="component" value="Unassembled WGS sequence"/>
</dbReference>
<feature type="transmembrane region" description="Helical" evidence="9">
    <location>
        <begin position="12"/>
        <end position="35"/>
    </location>
</feature>
<evidence type="ECO:0000313" key="12">
    <source>
        <dbReference type="Proteomes" id="UP000572817"/>
    </source>
</evidence>
<name>A0A8H4IPX4_9PEZI</name>
<dbReference type="SUPFAM" id="SSF48264">
    <property type="entry name" value="Cytochrome P450"/>
    <property type="match status" value="1"/>
</dbReference>
<dbReference type="GO" id="GO:0005506">
    <property type="term" value="F:iron ion binding"/>
    <property type="evidence" value="ECO:0007669"/>
    <property type="project" value="InterPro"/>
</dbReference>
<protein>
    <submittedName>
        <fullName evidence="11">Cytochrome P450</fullName>
    </submittedName>
</protein>
<evidence type="ECO:0000313" key="11">
    <source>
        <dbReference type="EMBL" id="KAF4305145.1"/>
    </source>
</evidence>
<dbReference type="AlphaFoldDB" id="A0A8H4IPX4"/>
<sequence>MGLLAPDLTPAQLLGTGIGLFTLYLLVVGGYRLYFSPIAKFPGPKLAALTLWYEFYFDVVLRGRFTFKIQELHKQYGPIIRINPWELHVEDPDFYEEIYSSSGRRTEKFPWSAAMFGNDTSMIATVSHEHHRARRAPLNAFFSKQSVYNLEPMIRKAVSTLYSRFEGFRESKEPVILDHAYSALTTDIITEYSFAKSAGMMLKPDFCPEWVELAINISEFSLLNKQFPFVLPMLMKTPDWLAKKIDPNTAAQIEFQKSIEESLLPVMEGRIAGNEANTKQPTIFHELLRSNLPDSEKELQRLVDEGQTVVAAGSLTTAHFLANSLLRQLEQLPYLKAVINEGFRISYGVTARLTRVFPDSPLVYKDWYIPAGTPIGMTSIIIHENERLFPNPKKFQPERWLEPGAQRLEKYLVNFGKGSRGCLGMNLAKAEIPLVLAAVFGGRFDLQLYETDRSDADVKHDFFNPRAKMDSKGVRVVIS</sequence>
<dbReference type="InterPro" id="IPR017972">
    <property type="entry name" value="Cyt_P450_CS"/>
</dbReference>
<dbReference type="EMBL" id="WWBZ02000040">
    <property type="protein sequence ID" value="KAF4305145.1"/>
    <property type="molecule type" value="Genomic_DNA"/>
</dbReference>
<evidence type="ECO:0000256" key="5">
    <source>
        <dbReference type="ARBA" id="ARBA00023004"/>
    </source>
</evidence>
<comment type="cofactor">
    <cofactor evidence="1 7">
        <name>heme</name>
        <dbReference type="ChEBI" id="CHEBI:30413"/>
    </cofactor>
</comment>
<dbReference type="GO" id="GO:0016705">
    <property type="term" value="F:oxidoreductase activity, acting on paired donors, with incorporation or reduction of molecular oxygen"/>
    <property type="evidence" value="ECO:0007669"/>
    <property type="project" value="InterPro"/>
</dbReference>
<proteinExistence type="inferred from homology"/>
<keyword evidence="4 8" id="KW-0560">Oxidoreductase</keyword>
<dbReference type="Gene3D" id="1.10.630.10">
    <property type="entry name" value="Cytochrome P450"/>
    <property type="match status" value="2"/>
</dbReference>
<keyword evidence="6 8" id="KW-0503">Monooxygenase</keyword>
<dbReference type="OrthoDB" id="3945418at2759"/>
<dbReference type="InterPro" id="IPR002403">
    <property type="entry name" value="Cyt_P450_E_grp-IV"/>
</dbReference>
<evidence type="ECO:0000256" key="2">
    <source>
        <dbReference type="ARBA" id="ARBA00010617"/>
    </source>
</evidence>
<evidence type="ECO:0000256" key="1">
    <source>
        <dbReference type="ARBA" id="ARBA00001971"/>
    </source>
</evidence>
<keyword evidence="5 7" id="KW-0408">Iron</keyword>
<dbReference type="Pfam" id="PF00067">
    <property type="entry name" value="p450"/>
    <property type="match status" value="2"/>
</dbReference>
<evidence type="ECO:0000256" key="6">
    <source>
        <dbReference type="ARBA" id="ARBA00023033"/>
    </source>
</evidence>
<dbReference type="PANTHER" id="PTHR24305:SF157">
    <property type="entry name" value="N-ACETYLTRYPTOPHAN 6-HYDROXYLASE IVOC-RELATED"/>
    <property type="match status" value="1"/>
</dbReference>
<keyword evidence="3 7" id="KW-0479">Metal-binding</keyword>
<evidence type="ECO:0000256" key="3">
    <source>
        <dbReference type="ARBA" id="ARBA00022723"/>
    </source>
</evidence>
<dbReference type="PROSITE" id="PS00086">
    <property type="entry name" value="CYTOCHROME_P450"/>
    <property type="match status" value="1"/>
</dbReference>
<dbReference type="InterPro" id="IPR001128">
    <property type="entry name" value="Cyt_P450"/>
</dbReference>
<evidence type="ECO:0000256" key="4">
    <source>
        <dbReference type="ARBA" id="ARBA00023002"/>
    </source>
</evidence>
<organism evidence="11 12">
    <name type="scientific">Botryosphaeria dothidea</name>
    <dbReference type="NCBI Taxonomy" id="55169"/>
    <lineage>
        <taxon>Eukaryota</taxon>
        <taxon>Fungi</taxon>
        <taxon>Dikarya</taxon>
        <taxon>Ascomycota</taxon>
        <taxon>Pezizomycotina</taxon>
        <taxon>Dothideomycetes</taxon>
        <taxon>Dothideomycetes incertae sedis</taxon>
        <taxon>Botryosphaeriales</taxon>
        <taxon>Botryosphaeriaceae</taxon>
        <taxon>Botryosphaeria</taxon>
    </lineage>
</organism>
<keyword evidence="9" id="KW-1133">Transmembrane helix</keyword>
<evidence type="ECO:0000256" key="8">
    <source>
        <dbReference type="RuleBase" id="RU000461"/>
    </source>
</evidence>
<evidence type="ECO:0000256" key="7">
    <source>
        <dbReference type="PIRSR" id="PIRSR602403-1"/>
    </source>
</evidence>
<dbReference type="GO" id="GO:0004497">
    <property type="term" value="F:monooxygenase activity"/>
    <property type="evidence" value="ECO:0007669"/>
    <property type="project" value="UniProtKB-KW"/>
</dbReference>
<accession>A0A8H4IPX4</accession>
<reference evidence="11 12" key="1">
    <citation type="submission" date="2020-04" db="EMBL/GenBank/DDBJ databases">
        <title>Genome Assembly and Annotation of Botryosphaeria dothidea sdau 11-99, a Latent Pathogen of Apple Fruit Ring Rot in China.</title>
        <authorList>
            <person name="Yu C."/>
            <person name="Diao Y."/>
            <person name="Lu Q."/>
            <person name="Zhao J."/>
            <person name="Cui S."/>
            <person name="Peng C."/>
            <person name="He B."/>
            <person name="Liu H."/>
        </authorList>
    </citation>
    <scope>NUCLEOTIDE SEQUENCE [LARGE SCALE GENOMIC DNA]</scope>
    <source>
        <strain evidence="11">Sdau11-99</strain>
        <strain evidence="12">sdau11-99</strain>
    </source>
</reference>
<evidence type="ECO:0000256" key="9">
    <source>
        <dbReference type="SAM" id="Phobius"/>
    </source>
</evidence>
<dbReference type="InterPro" id="IPR050121">
    <property type="entry name" value="Cytochrome_P450_monoxygenase"/>
</dbReference>
<dbReference type="PRINTS" id="PR00465">
    <property type="entry name" value="EP450IV"/>
</dbReference>
<gene>
    <name evidence="11" type="ORF">GTA08_BOTSDO07061</name>
    <name evidence="10" type="ORF">GTA08_BOTSDO11255</name>
</gene>
<evidence type="ECO:0000313" key="10">
    <source>
        <dbReference type="EMBL" id="KAF4301491.1"/>
    </source>
</evidence>
<comment type="similarity">
    <text evidence="2 8">Belongs to the cytochrome P450 family.</text>
</comment>
<dbReference type="PANTHER" id="PTHR24305">
    <property type="entry name" value="CYTOCHROME P450"/>
    <property type="match status" value="1"/>
</dbReference>
<feature type="binding site" description="axial binding residue" evidence="7">
    <location>
        <position position="422"/>
    </location>
    <ligand>
        <name>heme</name>
        <dbReference type="ChEBI" id="CHEBI:30413"/>
    </ligand>
    <ligandPart>
        <name>Fe</name>
        <dbReference type="ChEBI" id="CHEBI:18248"/>
    </ligandPart>
</feature>
<dbReference type="EMBL" id="WWBZ02000082">
    <property type="protein sequence ID" value="KAF4301491.1"/>
    <property type="molecule type" value="Genomic_DNA"/>
</dbReference>
<dbReference type="InterPro" id="IPR036396">
    <property type="entry name" value="Cyt_P450_sf"/>
</dbReference>
<comment type="caution">
    <text evidence="11">The sequence shown here is derived from an EMBL/GenBank/DDBJ whole genome shotgun (WGS) entry which is preliminary data.</text>
</comment>
<keyword evidence="12" id="KW-1185">Reference proteome</keyword>